<feature type="transmembrane region" description="Helical" evidence="12">
    <location>
        <begin position="196"/>
        <end position="219"/>
    </location>
</feature>
<dbReference type="GO" id="GO:0005886">
    <property type="term" value="C:plasma membrane"/>
    <property type="evidence" value="ECO:0007669"/>
    <property type="project" value="UniProtKB-SubCell"/>
</dbReference>
<feature type="transmembrane region" description="Helical" evidence="12">
    <location>
        <begin position="334"/>
        <end position="355"/>
    </location>
</feature>
<keyword evidence="5" id="KW-0762">Sugar transport</keyword>
<feature type="transmembrane region" description="Helical" evidence="12">
    <location>
        <begin position="38"/>
        <end position="60"/>
    </location>
</feature>
<keyword evidence="2" id="KW-0813">Transport</keyword>
<evidence type="ECO:0000256" key="3">
    <source>
        <dbReference type="ARBA" id="ARBA00022475"/>
    </source>
</evidence>
<keyword evidence="6 12" id="KW-0812">Transmembrane</keyword>
<evidence type="ECO:0000256" key="12">
    <source>
        <dbReference type="SAM" id="Phobius"/>
    </source>
</evidence>
<gene>
    <name evidence="13" type="ORF">DM194_21300</name>
</gene>
<feature type="transmembrane region" description="Helical" evidence="12">
    <location>
        <begin position="370"/>
        <end position="395"/>
    </location>
</feature>
<feature type="transmembrane region" description="Helical" evidence="12">
    <location>
        <begin position="123"/>
        <end position="140"/>
    </location>
</feature>
<geneLocation type="plasmid" evidence="13 14">
    <name>unnamed2</name>
</geneLocation>
<dbReference type="PANTHER" id="PTHR32196:SF32">
    <property type="entry name" value="XYLOSE TRANSPORT SYSTEM PERMEASE PROTEIN XYLH"/>
    <property type="match status" value="1"/>
</dbReference>
<dbReference type="PANTHER" id="PTHR32196">
    <property type="entry name" value="ABC TRANSPORTER PERMEASE PROTEIN YPHD-RELATED-RELATED"/>
    <property type="match status" value="1"/>
</dbReference>
<feature type="transmembrane region" description="Helical" evidence="12">
    <location>
        <begin position="93"/>
        <end position="111"/>
    </location>
</feature>
<dbReference type="Proteomes" id="UP000249605">
    <property type="component" value="Plasmid unnamed2"/>
</dbReference>
<evidence type="ECO:0000313" key="14">
    <source>
        <dbReference type="Proteomes" id="UP000249605"/>
    </source>
</evidence>
<evidence type="ECO:0000256" key="7">
    <source>
        <dbReference type="ARBA" id="ARBA00022989"/>
    </source>
</evidence>
<dbReference type="Pfam" id="PF02653">
    <property type="entry name" value="BPD_transp_2"/>
    <property type="match status" value="2"/>
</dbReference>
<keyword evidence="3" id="KW-1003">Cell membrane</keyword>
<feature type="region of interest" description="Disordered" evidence="11">
    <location>
        <begin position="1"/>
        <end position="20"/>
    </location>
</feature>
<evidence type="ECO:0000256" key="1">
    <source>
        <dbReference type="ARBA" id="ARBA00004651"/>
    </source>
</evidence>
<evidence type="ECO:0000256" key="2">
    <source>
        <dbReference type="ARBA" id="ARBA00022448"/>
    </source>
</evidence>
<proteinExistence type="predicted"/>
<feature type="transmembrane region" description="Helical" evidence="12">
    <location>
        <begin position="407"/>
        <end position="431"/>
    </location>
</feature>
<evidence type="ECO:0000256" key="5">
    <source>
        <dbReference type="ARBA" id="ARBA00022597"/>
    </source>
</evidence>
<dbReference type="CDD" id="cd06579">
    <property type="entry name" value="TM_PBP1_transp_AraH_like"/>
    <property type="match status" value="1"/>
</dbReference>
<dbReference type="AlphaFoldDB" id="A0A2U9SCS1"/>
<dbReference type="RefSeq" id="WP_111069559.1">
    <property type="nucleotide sequence ID" value="NZ_CP029832.1"/>
</dbReference>
<dbReference type="OrthoDB" id="192433at2"/>
<evidence type="ECO:0000256" key="8">
    <source>
        <dbReference type="ARBA" id="ARBA00023136"/>
    </source>
</evidence>
<organism evidence="13 14">
    <name type="scientific">Azospirillum ramasamyi</name>
    <dbReference type="NCBI Taxonomy" id="682998"/>
    <lineage>
        <taxon>Bacteria</taxon>
        <taxon>Pseudomonadati</taxon>
        <taxon>Pseudomonadota</taxon>
        <taxon>Alphaproteobacteria</taxon>
        <taxon>Rhodospirillales</taxon>
        <taxon>Azospirillaceae</taxon>
        <taxon>Azospirillum</taxon>
    </lineage>
</organism>
<evidence type="ECO:0000256" key="4">
    <source>
        <dbReference type="ARBA" id="ARBA00022519"/>
    </source>
</evidence>
<sequence length="440" mass="45086">MADPSTTLSPAAPSDAPAGRRAGIGDALRALEMDTRMVGMIGALAVVWIGFDILTGGAFLTPRNLWNLSVQTASIAVMATGMVLVIVTRNIDLSVGSILGFTGMVVAVLQARILPEIWGFDHPLTWVVAVMAAIAVGGAVGAMQGAIIAYLGVSSFIVTLGGLLVWRGAAWWVTTGQTVAPMDGLFKRLGGGFEGAIGAGPSWAVGIAAILLSVAAIMVTRRRRAGFGFPVRPLWAEGVVILLVAAAIVGAVMVVNAYPLPAPVVRRMMEAQGLSTDGTPPFVAHGFAIPVLIALAVGVGVTVLSRRTRFGRYVFAIGGNPEAAELSGINTRRVLVMVFGLMGALCGLSACIAAARLNAATNANGTLDELYVIAAAIIGGTSMAGGVGTILGAMLGALVMQSLQSGMVLLGVDAPMQNIVVGIVLVAAVYIDTLYRKGLK</sequence>
<comment type="subcellular location">
    <subcellularLocation>
        <location evidence="1">Cell membrane</location>
        <topology evidence="1">Multi-pass membrane protein</topology>
    </subcellularLocation>
</comment>
<evidence type="ECO:0000256" key="11">
    <source>
        <dbReference type="SAM" id="MobiDB-lite"/>
    </source>
</evidence>
<name>A0A2U9SCS1_9PROT</name>
<evidence type="ECO:0000313" key="13">
    <source>
        <dbReference type="EMBL" id="AWU96821.1"/>
    </source>
</evidence>
<protein>
    <recommendedName>
        <fullName evidence="10">Xylose transport system permease protein XylH</fullName>
    </recommendedName>
</protein>
<evidence type="ECO:0000256" key="10">
    <source>
        <dbReference type="ARBA" id="ARBA00035686"/>
    </source>
</evidence>
<evidence type="ECO:0000256" key="9">
    <source>
        <dbReference type="ARBA" id="ARBA00035611"/>
    </source>
</evidence>
<dbReference type="KEGG" id="azm:DM194_21300"/>
<dbReference type="InterPro" id="IPR001851">
    <property type="entry name" value="ABC_transp_permease"/>
</dbReference>
<accession>A0A2U9SCS1</accession>
<comment type="function">
    <text evidence="9">Part of the binding-protein-dependent transport system for D-xylose. Probably responsible for the translocation of the substrate across the membrane.</text>
</comment>
<feature type="transmembrane region" description="Helical" evidence="12">
    <location>
        <begin position="147"/>
        <end position="166"/>
    </location>
</feature>
<keyword evidence="4" id="KW-0997">Cell inner membrane</keyword>
<reference evidence="13 14" key="1">
    <citation type="submission" date="2018-06" db="EMBL/GenBank/DDBJ databases">
        <title>Complete genome sequencing of Azospirillum sp. M2T2B2.</title>
        <authorList>
            <person name="Heo J."/>
            <person name="Kim S.-J."/>
            <person name="Kwon S.-W."/>
            <person name="Anandham R."/>
        </authorList>
    </citation>
    <scope>NUCLEOTIDE SEQUENCE [LARGE SCALE GENOMIC DNA]</scope>
    <source>
        <strain evidence="13 14">M2T2B2</strain>
        <plasmid evidence="13 14">unnamed2</plasmid>
    </source>
</reference>
<dbReference type="GO" id="GO:0022857">
    <property type="term" value="F:transmembrane transporter activity"/>
    <property type="evidence" value="ECO:0007669"/>
    <property type="project" value="InterPro"/>
</dbReference>
<keyword evidence="7 12" id="KW-1133">Transmembrane helix</keyword>
<keyword evidence="13" id="KW-0614">Plasmid</keyword>
<keyword evidence="14" id="KW-1185">Reference proteome</keyword>
<feature type="transmembrane region" description="Helical" evidence="12">
    <location>
        <begin position="282"/>
        <end position="304"/>
    </location>
</feature>
<feature type="transmembrane region" description="Helical" evidence="12">
    <location>
        <begin position="66"/>
        <end position="86"/>
    </location>
</feature>
<keyword evidence="8 12" id="KW-0472">Membrane</keyword>
<evidence type="ECO:0000256" key="6">
    <source>
        <dbReference type="ARBA" id="ARBA00022692"/>
    </source>
</evidence>
<dbReference type="EMBL" id="CP029832">
    <property type="protein sequence ID" value="AWU96821.1"/>
    <property type="molecule type" value="Genomic_DNA"/>
</dbReference>
<feature type="transmembrane region" description="Helical" evidence="12">
    <location>
        <begin position="239"/>
        <end position="262"/>
    </location>
</feature>